<dbReference type="Pfam" id="PF13852">
    <property type="entry name" value="DUF4197"/>
    <property type="match status" value="1"/>
</dbReference>
<evidence type="ECO:0000313" key="2">
    <source>
        <dbReference type="Proteomes" id="UP000192276"/>
    </source>
</evidence>
<dbReference type="RefSeq" id="WP_081163876.1">
    <property type="nucleotide sequence ID" value="NZ_LWBP01000112.1"/>
</dbReference>
<dbReference type="EMBL" id="LWBP01000112">
    <property type="protein sequence ID" value="OQP62994.1"/>
    <property type="molecule type" value="Genomic_DNA"/>
</dbReference>
<dbReference type="OrthoDB" id="5292580at2"/>
<name>A0A1V9FXF0_9BACT</name>
<accession>A0A1V9FXF0</accession>
<evidence type="ECO:0000313" key="1">
    <source>
        <dbReference type="EMBL" id="OQP62994.1"/>
    </source>
</evidence>
<proteinExistence type="predicted"/>
<dbReference type="PROSITE" id="PS51257">
    <property type="entry name" value="PROKAR_LIPOPROTEIN"/>
    <property type="match status" value="1"/>
</dbReference>
<keyword evidence="2" id="KW-1185">Reference proteome</keyword>
<comment type="caution">
    <text evidence="1">The sequence shown here is derived from an EMBL/GenBank/DDBJ whole genome shotgun (WGS) entry which is preliminary data.</text>
</comment>
<sequence length="242" mass="25916">MKKIIQLLSCVILFSGCEHSQHIMKALEPYAVGANGGLTSNEIASGLKQALEVGAQNSSSQLSSLDGFFKNAAIKILLPPEAQKVEKTLRDLGMSSLVDKAILSVNRAAEDVAKSAAPIFIDAIKSMTIQDALGILKGGDFAATNFLKSKTTASLTAAFKPVIDNSLSKVGATKYWGDVFNAYNRFATNKINPDLSGFVTEKAIGGIFYQVSLEEQKIRKDPVARVTDLLKKVFGSKEAQGQ</sequence>
<evidence type="ECO:0008006" key="3">
    <source>
        <dbReference type="Google" id="ProtNLM"/>
    </source>
</evidence>
<dbReference type="Proteomes" id="UP000192276">
    <property type="component" value="Unassembled WGS sequence"/>
</dbReference>
<dbReference type="InterPro" id="IPR025245">
    <property type="entry name" value="DUF4197"/>
</dbReference>
<dbReference type="AlphaFoldDB" id="A0A1V9FXF0"/>
<reference evidence="2" key="1">
    <citation type="submission" date="2016-04" db="EMBL/GenBank/DDBJ databases">
        <authorList>
            <person name="Chen L."/>
            <person name="Zhuang W."/>
            <person name="Wang G."/>
        </authorList>
    </citation>
    <scope>NUCLEOTIDE SEQUENCE [LARGE SCALE GENOMIC DNA]</scope>
    <source>
        <strain evidence="2">208</strain>
    </source>
</reference>
<organism evidence="1 2">
    <name type="scientific">Niastella populi</name>
    <dbReference type="NCBI Taxonomy" id="550983"/>
    <lineage>
        <taxon>Bacteria</taxon>
        <taxon>Pseudomonadati</taxon>
        <taxon>Bacteroidota</taxon>
        <taxon>Chitinophagia</taxon>
        <taxon>Chitinophagales</taxon>
        <taxon>Chitinophagaceae</taxon>
        <taxon>Niastella</taxon>
    </lineage>
</organism>
<gene>
    <name evidence="1" type="ORF">A4R26_17605</name>
</gene>
<protein>
    <recommendedName>
        <fullName evidence="3">DUF4197 domain-containing protein</fullName>
    </recommendedName>
</protein>